<evidence type="ECO:0000256" key="4">
    <source>
        <dbReference type="ARBA" id="ARBA00023125"/>
    </source>
</evidence>
<dbReference type="Proteomes" id="UP001271007">
    <property type="component" value="Unassembled WGS sequence"/>
</dbReference>
<evidence type="ECO:0000259" key="9">
    <source>
        <dbReference type="Pfam" id="PF00808"/>
    </source>
</evidence>
<dbReference type="SUPFAM" id="SSF47113">
    <property type="entry name" value="Histone-fold"/>
    <property type="match status" value="1"/>
</dbReference>
<dbReference type="AlphaFoldDB" id="A0AAJ0GAC6"/>
<dbReference type="PRINTS" id="PR00615">
    <property type="entry name" value="CCAATSUBUNTA"/>
</dbReference>
<protein>
    <submittedName>
        <fullName evidence="10">Transcriptional activator hap3</fullName>
    </submittedName>
</protein>
<feature type="compositionally biased region" description="Low complexity" evidence="8">
    <location>
        <begin position="149"/>
        <end position="163"/>
    </location>
</feature>
<evidence type="ECO:0000313" key="11">
    <source>
        <dbReference type="Proteomes" id="UP001271007"/>
    </source>
</evidence>
<evidence type="ECO:0000256" key="5">
    <source>
        <dbReference type="ARBA" id="ARBA00023159"/>
    </source>
</evidence>
<evidence type="ECO:0000256" key="6">
    <source>
        <dbReference type="ARBA" id="ARBA00023163"/>
    </source>
</evidence>
<dbReference type="Gene3D" id="1.10.20.10">
    <property type="entry name" value="Histone, subunit A"/>
    <property type="match status" value="1"/>
</dbReference>
<dbReference type="InterPro" id="IPR003956">
    <property type="entry name" value="Transcrpt_fac_NFYB/HAP3_CS"/>
</dbReference>
<dbReference type="GO" id="GO:0046982">
    <property type="term" value="F:protein heterodimerization activity"/>
    <property type="evidence" value="ECO:0007669"/>
    <property type="project" value="InterPro"/>
</dbReference>
<dbReference type="InterPro" id="IPR003958">
    <property type="entry name" value="CBFA_NFYB_domain"/>
</dbReference>
<dbReference type="PANTHER" id="PTHR11064:SF9">
    <property type="entry name" value="NUCLEAR TRANSCRIPTION FACTOR Y SUBUNIT BETA"/>
    <property type="match status" value="1"/>
</dbReference>
<dbReference type="GO" id="GO:0000978">
    <property type="term" value="F:RNA polymerase II cis-regulatory region sequence-specific DNA binding"/>
    <property type="evidence" value="ECO:0007669"/>
    <property type="project" value="TreeGrafter"/>
</dbReference>
<evidence type="ECO:0000256" key="7">
    <source>
        <dbReference type="ARBA" id="ARBA00023242"/>
    </source>
</evidence>
<dbReference type="CDD" id="cd22907">
    <property type="entry name" value="HFD_NFYB"/>
    <property type="match status" value="1"/>
</dbReference>
<evidence type="ECO:0000313" key="10">
    <source>
        <dbReference type="EMBL" id="KAK3054297.1"/>
    </source>
</evidence>
<gene>
    <name evidence="10" type="primary">HAP3</name>
    <name evidence="10" type="ORF">LTR09_004565</name>
</gene>
<dbReference type="PROSITE" id="PS00685">
    <property type="entry name" value="NFYB_HAP3"/>
    <property type="match status" value="1"/>
</dbReference>
<evidence type="ECO:0000256" key="8">
    <source>
        <dbReference type="SAM" id="MobiDB-lite"/>
    </source>
</evidence>
<reference evidence="10" key="1">
    <citation type="submission" date="2023-04" db="EMBL/GenBank/DDBJ databases">
        <title>Black Yeasts Isolated from many extreme environments.</title>
        <authorList>
            <person name="Coleine C."/>
            <person name="Stajich J.E."/>
            <person name="Selbmann L."/>
        </authorList>
    </citation>
    <scope>NUCLEOTIDE SEQUENCE</scope>
    <source>
        <strain evidence="10">CCFEE 5312</strain>
    </source>
</reference>
<dbReference type="EMBL" id="JAWDJX010000012">
    <property type="protein sequence ID" value="KAK3054297.1"/>
    <property type="molecule type" value="Genomic_DNA"/>
</dbReference>
<comment type="similarity">
    <text evidence="2">Belongs to the NFYB/HAP3 subunit family.</text>
</comment>
<organism evidence="10 11">
    <name type="scientific">Extremus antarcticus</name>
    <dbReference type="NCBI Taxonomy" id="702011"/>
    <lineage>
        <taxon>Eukaryota</taxon>
        <taxon>Fungi</taxon>
        <taxon>Dikarya</taxon>
        <taxon>Ascomycota</taxon>
        <taxon>Pezizomycotina</taxon>
        <taxon>Dothideomycetes</taxon>
        <taxon>Dothideomycetidae</taxon>
        <taxon>Mycosphaerellales</taxon>
        <taxon>Extremaceae</taxon>
        <taxon>Extremus</taxon>
    </lineage>
</organism>
<dbReference type="GO" id="GO:0016602">
    <property type="term" value="C:CCAAT-binding factor complex"/>
    <property type="evidence" value="ECO:0007669"/>
    <property type="project" value="InterPro"/>
</dbReference>
<feature type="domain" description="Transcription factor CBF/NF-Y/archaeal histone" evidence="9">
    <location>
        <begin position="52"/>
        <end position="117"/>
    </location>
</feature>
<comment type="subcellular location">
    <subcellularLocation>
        <location evidence="1">Nucleus</location>
    </subcellularLocation>
</comment>
<keyword evidence="5" id="KW-0010">Activator</keyword>
<dbReference type="FunFam" id="1.10.20.10:FF:000110">
    <property type="entry name" value="Nuclear factor Y, subunit B1"/>
    <property type="match status" value="1"/>
</dbReference>
<evidence type="ECO:0000256" key="3">
    <source>
        <dbReference type="ARBA" id="ARBA00023015"/>
    </source>
</evidence>
<comment type="caution">
    <text evidence="10">The sequence shown here is derived from an EMBL/GenBank/DDBJ whole genome shotgun (WGS) entry which is preliminary data.</text>
</comment>
<keyword evidence="3" id="KW-0805">Transcription regulation</keyword>
<dbReference type="Pfam" id="PF00808">
    <property type="entry name" value="CBFD_NFYB_HMF"/>
    <property type="match status" value="1"/>
</dbReference>
<feature type="region of interest" description="Disordered" evidence="8">
    <location>
        <begin position="147"/>
        <end position="182"/>
    </location>
</feature>
<keyword evidence="11" id="KW-1185">Reference proteome</keyword>
<dbReference type="GO" id="GO:0001228">
    <property type="term" value="F:DNA-binding transcription activator activity, RNA polymerase II-specific"/>
    <property type="evidence" value="ECO:0007669"/>
    <property type="project" value="InterPro"/>
</dbReference>
<keyword evidence="4" id="KW-0238">DNA-binding</keyword>
<dbReference type="PANTHER" id="PTHR11064">
    <property type="entry name" value="CCAAT-BINDING TRANSCRIPTION FACTOR-RELATED"/>
    <property type="match status" value="1"/>
</dbReference>
<sequence length="196" mass="21570">MASPAQSSHEAEEVDPAPLTPEENETTQQNDDPETMNRDDPGYEFEVKEQDRWLPIANVARIMKTALPDNAKIAKEAKECMQECVSEFISFITSEASEKCQQEKRKTVNGEDILFAMTSLGFENYGEALKIYLARYRENLVLRGEQRPAGASTGGAANNSSTGYDSGVNNPMGNPMDSSVEAGTDFAYSHQGHGDY</sequence>
<keyword evidence="7" id="KW-0539">Nucleus</keyword>
<evidence type="ECO:0000256" key="2">
    <source>
        <dbReference type="ARBA" id="ARBA00009053"/>
    </source>
</evidence>
<keyword evidence="6" id="KW-0804">Transcription</keyword>
<dbReference type="InterPro" id="IPR009072">
    <property type="entry name" value="Histone-fold"/>
</dbReference>
<evidence type="ECO:0000256" key="1">
    <source>
        <dbReference type="ARBA" id="ARBA00004123"/>
    </source>
</evidence>
<accession>A0AAJ0GAC6</accession>
<name>A0AAJ0GAC6_9PEZI</name>
<feature type="region of interest" description="Disordered" evidence="8">
    <location>
        <begin position="1"/>
        <end position="42"/>
    </location>
</feature>
<proteinExistence type="inferred from homology"/>
<dbReference type="InterPro" id="IPR027113">
    <property type="entry name" value="Transc_fact_NFYB/HAP3"/>
</dbReference>